<dbReference type="Pfam" id="PF00072">
    <property type="entry name" value="Response_reg"/>
    <property type="match status" value="1"/>
</dbReference>
<dbReference type="PANTHER" id="PTHR43214">
    <property type="entry name" value="TWO-COMPONENT RESPONSE REGULATOR"/>
    <property type="match status" value="1"/>
</dbReference>
<evidence type="ECO:0000256" key="4">
    <source>
        <dbReference type="PROSITE-ProRule" id="PRU00169"/>
    </source>
</evidence>
<dbReference type="Gene3D" id="1.10.10.10">
    <property type="entry name" value="Winged helix-like DNA-binding domain superfamily/Winged helix DNA-binding domain"/>
    <property type="match status" value="1"/>
</dbReference>
<evidence type="ECO:0000259" key="7">
    <source>
        <dbReference type="PROSITE" id="PS50110"/>
    </source>
</evidence>
<dbReference type="SUPFAM" id="SSF52172">
    <property type="entry name" value="CheY-like"/>
    <property type="match status" value="1"/>
</dbReference>
<feature type="compositionally biased region" description="Basic and acidic residues" evidence="5">
    <location>
        <begin position="1"/>
        <end position="18"/>
    </location>
</feature>
<dbReference type="SMART" id="SM00421">
    <property type="entry name" value="HTH_LUXR"/>
    <property type="match status" value="1"/>
</dbReference>
<gene>
    <name evidence="8" type="ORF">G1C96_1777</name>
</gene>
<evidence type="ECO:0000256" key="3">
    <source>
        <dbReference type="ARBA" id="ARBA00023163"/>
    </source>
</evidence>
<keyword evidence="1" id="KW-0805">Transcription regulation</keyword>
<accession>A0A7Y0HZ93</accession>
<dbReference type="GO" id="GO:0006355">
    <property type="term" value="P:regulation of DNA-templated transcription"/>
    <property type="evidence" value="ECO:0007669"/>
    <property type="project" value="InterPro"/>
</dbReference>
<protein>
    <submittedName>
        <fullName evidence="8">Two component transcriptional regulator</fullName>
    </submittedName>
</protein>
<organism evidence="8 9">
    <name type="scientific">Bifidobacterium moraviense</name>
    <dbReference type="NCBI Taxonomy" id="2675323"/>
    <lineage>
        <taxon>Bacteria</taxon>
        <taxon>Bacillati</taxon>
        <taxon>Actinomycetota</taxon>
        <taxon>Actinomycetes</taxon>
        <taxon>Bifidobacteriales</taxon>
        <taxon>Bifidobacteriaceae</taxon>
        <taxon>Bifidobacterium</taxon>
    </lineage>
</organism>
<reference evidence="8 9" key="1">
    <citation type="submission" date="2020-02" db="EMBL/GenBank/DDBJ databases">
        <title>Characterization of phylogenetic diversity of novel bifidobacterial species isolated in Czech ZOOs.</title>
        <authorList>
            <person name="Lugli G.A."/>
            <person name="Vera N.B."/>
            <person name="Ventura M."/>
        </authorList>
    </citation>
    <scope>NUCLEOTIDE SEQUENCE [LARGE SCALE GENOMIC DNA]</scope>
    <source>
        <strain evidence="8 9">DSM 109958</strain>
    </source>
</reference>
<dbReference type="EMBL" id="JAAIIH010000018">
    <property type="protein sequence ID" value="NMN01192.1"/>
    <property type="molecule type" value="Genomic_DNA"/>
</dbReference>
<dbReference type="InterPro" id="IPR039420">
    <property type="entry name" value="WalR-like"/>
</dbReference>
<keyword evidence="3" id="KW-0804">Transcription</keyword>
<name>A0A7Y0HZ93_9BIFI</name>
<evidence type="ECO:0000313" key="9">
    <source>
        <dbReference type="Proteomes" id="UP000588277"/>
    </source>
</evidence>
<dbReference type="GO" id="GO:0003677">
    <property type="term" value="F:DNA binding"/>
    <property type="evidence" value="ECO:0007669"/>
    <property type="project" value="UniProtKB-KW"/>
</dbReference>
<feature type="modified residue" description="4-aspartylphosphate" evidence="4">
    <location>
        <position position="81"/>
    </location>
</feature>
<dbReference type="SMART" id="SM00448">
    <property type="entry name" value="REC"/>
    <property type="match status" value="1"/>
</dbReference>
<evidence type="ECO:0000256" key="1">
    <source>
        <dbReference type="ARBA" id="ARBA00023015"/>
    </source>
</evidence>
<evidence type="ECO:0000313" key="8">
    <source>
        <dbReference type="EMBL" id="NMN01192.1"/>
    </source>
</evidence>
<dbReference type="AlphaFoldDB" id="A0A7Y0HZ93"/>
<sequence>MDERTGGIRRDDARRPDARPIVSSPLSVGVVDNDIRSLDSLRLIVEELVPDSRVPWTAVDGEDVIIRCFDETTRPDMLLLDLSLEGLQGPTVCRILRGRLDVMPILAVTSYSLNRYRDECIRAGAQGLVSKNVEADIAEAIGTVRRDGVFGDGFETADVAHKRLAGSPRREDERLSPQEMAVMDMLAEGMDDAEIADRLRISASTLRKHVQHAKTKLHAATRVQAVVKWLKGHDW</sequence>
<evidence type="ECO:0000256" key="2">
    <source>
        <dbReference type="ARBA" id="ARBA00023125"/>
    </source>
</evidence>
<keyword evidence="9" id="KW-1185">Reference proteome</keyword>
<dbReference type="InterPro" id="IPR036388">
    <property type="entry name" value="WH-like_DNA-bd_sf"/>
</dbReference>
<dbReference type="PANTHER" id="PTHR43214:SF24">
    <property type="entry name" value="TRANSCRIPTIONAL REGULATORY PROTEIN NARL-RELATED"/>
    <property type="match status" value="1"/>
</dbReference>
<feature type="domain" description="Response regulatory" evidence="7">
    <location>
        <begin position="27"/>
        <end position="146"/>
    </location>
</feature>
<dbReference type="Pfam" id="PF00196">
    <property type="entry name" value="GerE"/>
    <property type="match status" value="1"/>
</dbReference>
<dbReference type="RefSeq" id="WP_169276271.1">
    <property type="nucleotide sequence ID" value="NZ_JAAIIH010000018.1"/>
</dbReference>
<dbReference type="PRINTS" id="PR00038">
    <property type="entry name" value="HTHLUXR"/>
</dbReference>
<comment type="caution">
    <text evidence="8">The sequence shown here is derived from an EMBL/GenBank/DDBJ whole genome shotgun (WGS) entry which is preliminary data.</text>
</comment>
<dbReference type="Proteomes" id="UP000588277">
    <property type="component" value="Unassembled WGS sequence"/>
</dbReference>
<dbReference type="SUPFAM" id="SSF46894">
    <property type="entry name" value="C-terminal effector domain of the bipartite response regulators"/>
    <property type="match status" value="1"/>
</dbReference>
<dbReference type="InterPro" id="IPR011006">
    <property type="entry name" value="CheY-like_superfamily"/>
</dbReference>
<keyword evidence="2" id="KW-0238">DNA-binding</keyword>
<dbReference type="Gene3D" id="3.40.50.2300">
    <property type="match status" value="1"/>
</dbReference>
<feature type="domain" description="HTH luxR-type" evidence="6">
    <location>
        <begin position="168"/>
        <end position="233"/>
    </location>
</feature>
<keyword evidence="4" id="KW-0597">Phosphoprotein</keyword>
<evidence type="ECO:0000256" key="5">
    <source>
        <dbReference type="SAM" id="MobiDB-lite"/>
    </source>
</evidence>
<dbReference type="GO" id="GO:0000160">
    <property type="term" value="P:phosphorelay signal transduction system"/>
    <property type="evidence" value="ECO:0007669"/>
    <property type="project" value="InterPro"/>
</dbReference>
<dbReference type="InterPro" id="IPR016032">
    <property type="entry name" value="Sig_transdc_resp-reg_C-effctor"/>
</dbReference>
<evidence type="ECO:0000259" key="6">
    <source>
        <dbReference type="PROSITE" id="PS50043"/>
    </source>
</evidence>
<dbReference type="PROSITE" id="PS50043">
    <property type="entry name" value="HTH_LUXR_2"/>
    <property type="match status" value="1"/>
</dbReference>
<dbReference type="InterPro" id="IPR001789">
    <property type="entry name" value="Sig_transdc_resp-reg_receiver"/>
</dbReference>
<dbReference type="CDD" id="cd06170">
    <property type="entry name" value="LuxR_C_like"/>
    <property type="match status" value="1"/>
</dbReference>
<feature type="region of interest" description="Disordered" evidence="5">
    <location>
        <begin position="1"/>
        <end position="20"/>
    </location>
</feature>
<dbReference type="PROSITE" id="PS50110">
    <property type="entry name" value="RESPONSE_REGULATORY"/>
    <property type="match status" value="1"/>
</dbReference>
<proteinExistence type="predicted"/>
<dbReference type="InterPro" id="IPR000792">
    <property type="entry name" value="Tscrpt_reg_LuxR_C"/>
</dbReference>